<dbReference type="CDD" id="cd12247">
    <property type="entry name" value="RRM2_U1A_like"/>
    <property type="match status" value="1"/>
</dbReference>
<evidence type="ECO:0000256" key="4">
    <source>
        <dbReference type="ARBA" id="ARBA00022728"/>
    </source>
</evidence>
<evidence type="ECO:0000256" key="1">
    <source>
        <dbReference type="ARBA" id="ARBA00004123"/>
    </source>
</evidence>
<evidence type="ECO:0000256" key="10">
    <source>
        <dbReference type="PROSITE-ProRule" id="PRU00176"/>
    </source>
</evidence>
<organism evidence="13 14">
    <name type="scientific">Triparma strigata</name>
    <dbReference type="NCBI Taxonomy" id="1606541"/>
    <lineage>
        <taxon>Eukaryota</taxon>
        <taxon>Sar</taxon>
        <taxon>Stramenopiles</taxon>
        <taxon>Ochrophyta</taxon>
        <taxon>Bolidophyceae</taxon>
        <taxon>Parmales</taxon>
        <taxon>Triparmaceae</taxon>
        <taxon>Triparma</taxon>
    </lineage>
</organism>
<dbReference type="FunFam" id="3.30.70.330:FF:000039">
    <property type="entry name" value="U1 small nuclear ribonucleoprotein A"/>
    <property type="match status" value="1"/>
</dbReference>
<comment type="subcellular location">
    <subcellularLocation>
        <location evidence="1">Nucleus</location>
    </subcellularLocation>
</comment>
<dbReference type="AlphaFoldDB" id="A0A9W7DTX1"/>
<accession>A0A9W7DTX1</accession>
<evidence type="ECO:0000313" key="14">
    <source>
        <dbReference type="Proteomes" id="UP001165085"/>
    </source>
</evidence>
<evidence type="ECO:0000259" key="12">
    <source>
        <dbReference type="PROSITE" id="PS50102"/>
    </source>
</evidence>
<evidence type="ECO:0000256" key="3">
    <source>
        <dbReference type="ARBA" id="ARBA00022664"/>
    </source>
</evidence>
<keyword evidence="6 10" id="KW-0694">RNA-binding</keyword>
<dbReference type="GO" id="GO:0030532">
    <property type="term" value="C:small nuclear ribonucleoprotein complex"/>
    <property type="evidence" value="ECO:0007669"/>
    <property type="project" value="UniProtKB-ARBA"/>
</dbReference>
<comment type="similarity">
    <text evidence="2">Belongs to the RRM U1 A/B'' family.</text>
</comment>
<dbReference type="Pfam" id="PF00076">
    <property type="entry name" value="RRM_1"/>
    <property type="match status" value="2"/>
</dbReference>
<dbReference type="GO" id="GO:0003723">
    <property type="term" value="F:RNA binding"/>
    <property type="evidence" value="ECO:0007669"/>
    <property type="project" value="UniProtKB-UniRule"/>
</dbReference>
<gene>
    <name evidence="13" type="ORF">TrST_g5757</name>
</gene>
<dbReference type="GO" id="GO:0008380">
    <property type="term" value="P:RNA splicing"/>
    <property type="evidence" value="ECO:0007669"/>
    <property type="project" value="UniProtKB-KW"/>
</dbReference>
<dbReference type="PROSITE" id="PS50102">
    <property type="entry name" value="RRM"/>
    <property type="match status" value="2"/>
</dbReference>
<evidence type="ECO:0000256" key="9">
    <source>
        <dbReference type="ARBA" id="ARBA00023274"/>
    </source>
</evidence>
<keyword evidence="7" id="KW-0508">mRNA splicing</keyword>
<evidence type="ECO:0000313" key="13">
    <source>
        <dbReference type="EMBL" id="GMH54110.1"/>
    </source>
</evidence>
<proteinExistence type="inferred from homology"/>
<keyword evidence="4" id="KW-0747">Spliceosome</keyword>
<dbReference type="EMBL" id="BRXY01000024">
    <property type="protein sequence ID" value="GMH54110.1"/>
    <property type="molecule type" value="Genomic_DNA"/>
</dbReference>
<dbReference type="GO" id="GO:0006397">
    <property type="term" value="P:mRNA processing"/>
    <property type="evidence" value="ECO:0007669"/>
    <property type="project" value="UniProtKB-KW"/>
</dbReference>
<name>A0A9W7DTX1_9STRA</name>
<sequence>MSETLPQRTLYLNNLNSSIKKDLMMKSLKTLFASHGKVIAIDIIRSRHLRGQAWVTLESTDVATVCMSKLQGFKLFEKAMRVQYAKEENDRVAKFEGTFVPKEVKAARAKKRKEREERLAAAKAAEEEEEEGDAKKQKTEGDAVGDPNAPPSKRLFAPTLPAECTGDMLDVLFSPYSGFVRSTMPRPGLGFVEFLDAEAAGRAKEALQGFKLTPTDDLQLFFGKE</sequence>
<dbReference type="OrthoDB" id="277802at2759"/>
<evidence type="ECO:0000256" key="2">
    <source>
        <dbReference type="ARBA" id="ARBA00007243"/>
    </source>
</evidence>
<comment type="caution">
    <text evidence="13">The sequence shown here is derived from an EMBL/GenBank/DDBJ whole genome shotgun (WGS) entry which is preliminary data.</text>
</comment>
<dbReference type="Gene3D" id="3.30.70.330">
    <property type="match status" value="2"/>
</dbReference>
<keyword evidence="5" id="KW-0677">Repeat</keyword>
<evidence type="ECO:0000256" key="8">
    <source>
        <dbReference type="ARBA" id="ARBA00023242"/>
    </source>
</evidence>
<dbReference type="InterPro" id="IPR012677">
    <property type="entry name" value="Nucleotide-bd_a/b_plait_sf"/>
</dbReference>
<protein>
    <recommendedName>
        <fullName evidence="12">RRM domain-containing protein</fullName>
    </recommendedName>
</protein>
<dbReference type="PANTHER" id="PTHR10501">
    <property type="entry name" value="U1 SMALL NUCLEAR RIBONUCLEOPROTEIN A/U2 SMALL NUCLEAR RIBONUCLEOPROTEIN B"/>
    <property type="match status" value="1"/>
</dbReference>
<dbReference type="SMART" id="SM00360">
    <property type="entry name" value="RRM"/>
    <property type="match status" value="2"/>
</dbReference>
<dbReference type="FunFam" id="3.30.70.330:FF:000029">
    <property type="entry name" value="U2 small nuclear ribonucleoprotein B"/>
    <property type="match status" value="1"/>
</dbReference>
<dbReference type="SUPFAM" id="SSF54928">
    <property type="entry name" value="RNA-binding domain, RBD"/>
    <property type="match status" value="1"/>
</dbReference>
<dbReference type="InterPro" id="IPR035979">
    <property type="entry name" value="RBD_domain_sf"/>
</dbReference>
<keyword evidence="8" id="KW-0539">Nucleus</keyword>
<evidence type="ECO:0000256" key="11">
    <source>
        <dbReference type="SAM" id="MobiDB-lite"/>
    </source>
</evidence>
<keyword evidence="9" id="KW-0687">Ribonucleoprotein</keyword>
<evidence type="ECO:0000256" key="5">
    <source>
        <dbReference type="ARBA" id="ARBA00022737"/>
    </source>
</evidence>
<feature type="domain" description="RRM" evidence="12">
    <location>
        <begin position="8"/>
        <end position="87"/>
    </location>
</feature>
<reference evidence="14" key="1">
    <citation type="journal article" date="2023" name="Commun. Biol.">
        <title>Genome analysis of Parmales, the sister group of diatoms, reveals the evolutionary specialization of diatoms from phago-mixotrophs to photoautotrophs.</title>
        <authorList>
            <person name="Ban H."/>
            <person name="Sato S."/>
            <person name="Yoshikawa S."/>
            <person name="Yamada K."/>
            <person name="Nakamura Y."/>
            <person name="Ichinomiya M."/>
            <person name="Sato N."/>
            <person name="Blanc-Mathieu R."/>
            <person name="Endo H."/>
            <person name="Kuwata A."/>
            <person name="Ogata H."/>
        </authorList>
    </citation>
    <scope>NUCLEOTIDE SEQUENCE [LARGE SCALE GENOMIC DNA]</scope>
    <source>
        <strain evidence="14">NIES 3701</strain>
    </source>
</reference>
<dbReference type="GO" id="GO:0005681">
    <property type="term" value="C:spliceosomal complex"/>
    <property type="evidence" value="ECO:0007669"/>
    <property type="project" value="UniProtKB-KW"/>
</dbReference>
<feature type="domain" description="RRM" evidence="12">
    <location>
        <begin position="153"/>
        <end position="225"/>
    </location>
</feature>
<evidence type="ECO:0000256" key="6">
    <source>
        <dbReference type="ARBA" id="ARBA00022884"/>
    </source>
</evidence>
<dbReference type="Proteomes" id="UP001165085">
    <property type="component" value="Unassembled WGS sequence"/>
</dbReference>
<feature type="region of interest" description="Disordered" evidence="11">
    <location>
        <begin position="110"/>
        <end position="154"/>
    </location>
</feature>
<evidence type="ECO:0000256" key="7">
    <source>
        <dbReference type="ARBA" id="ARBA00023187"/>
    </source>
</evidence>
<keyword evidence="14" id="KW-1185">Reference proteome</keyword>
<keyword evidence="3" id="KW-0507">mRNA processing</keyword>
<dbReference type="InterPro" id="IPR000504">
    <property type="entry name" value="RRM_dom"/>
</dbReference>